<comment type="caution">
    <text evidence="2">The sequence shown here is derived from an EMBL/GenBank/DDBJ whole genome shotgun (WGS) entry which is preliminary data.</text>
</comment>
<evidence type="ECO:0008006" key="4">
    <source>
        <dbReference type="Google" id="ProtNLM"/>
    </source>
</evidence>
<dbReference type="InterPro" id="IPR049352">
    <property type="entry name" value="Rost"/>
</dbReference>
<evidence type="ECO:0000313" key="3">
    <source>
        <dbReference type="Proteomes" id="UP001519460"/>
    </source>
</evidence>
<keyword evidence="1" id="KW-1133">Transmembrane helix</keyword>
<dbReference type="PANTHER" id="PTHR12242">
    <property type="entry name" value="OS02G0130600 PROTEIN-RELATED"/>
    <property type="match status" value="1"/>
</dbReference>
<feature type="transmembrane region" description="Helical" evidence="1">
    <location>
        <begin position="229"/>
        <end position="257"/>
    </location>
</feature>
<dbReference type="EMBL" id="JACVVK020000125">
    <property type="protein sequence ID" value="KAK7490565.1"/>
    <property type="molecule type" value="Genomic_DNA"/>
</dbReference>
<dbReference type="PANTHER" id="PTHR12242:SF1">
    <property type="entry name" value="MYND-TYPE DOMAIN-CONTAINING PROTEIN"/>
    <property type="match status" value="1"/>
</dbReference>
<name>A0ABD0KTR5_9CAEN</name>
<dbReference type="Proteomes" id="UP001519460">
    <property type="component" value="Unassembled WGS sequence"/>
</dbReference>
<gene>
    <name evidence="2" type="ORF">BaRGS_00018168</name>
</gene>
<accession>A0ABD0KTR5</accession>
<protein>
    <recommendedName>
        <fullName evidence="4">Protein rolling stone-like</fullName>
    </recommendedName>
</protein>
<feature type="transmembrane region" description="Helical" evidence="1">
    <location>
        <begin position="126"/>
        <end position="152"/>
    </location>
</feature>
<organism evidence="2 3">
    <name type="scientific">Batillaria attramentaria</name>
    <dbReference type="NCBI Taxonomy" id="370345"/>
    <lineage>
        <taxon>Eukaryota</taxon>
        <taxon>Metazoa</taxon>
        <taxon>Spiralia</taxon>
        <taxon>Lophotrochozoa</taxon>
        <taxon>Mollusca</taxon>
        <taxon>Gastropoda</taxon>
        <taxon>Caenogastropoda</taxon>
        <taxon>Sorbeoconcha</taxon>
        <taxon>Cerithioidea</taxon>
        <taxon>Batillariidae</taxon>
        <taxon>Batillaria</taxon>
    </lineage>
</organism>
<keyword evidence="1" id="KW-0812">Transmembrane</keyword>
<feature type="transmembrane region" description="Helical" evidence="1">
    <location>
        <begin position="186"/>
        <end position="209"/>
    </location>
</feature>
<reference evidence="2 3" key="1">
    <citation type="journal article" date="2023" name="Sci. Data">
        <title>Genome assembly of the Korean intertidal mud-creeper Batillaria attramentaria.</title>
        <authorList>
            <person name="Patra A.K."/>
            <person name="Ho P.T."/>
            <person name="Jun S."/>
            <person name="Lee S.J."/>
            <person name="Kim Y."/>
            <person name="Won Y.J."/>
        </authorList>
    </citation>
    <scope>NUCLEOTIDE SEQUENCE [LARGE SCALE GENOMIC DNA]</scope>
    <source>
        <strain evidence="2">Wonlab-2016</strain>
    </source>
</reference>
<feature type="transmembrane region" description="Helical" evidence="1">
    <location>
        <begin position="94"/>
        <end position="114"/>
    </location>
</feature>
<proteinExistence type="predicted"/>
<dbReference type="Pfam" id="PF21534">
    <property type="entry name" value="Rost"/>
    <property type="match status" value="1"/>
</dbReference>
<dbReference type="AlphaFoldDB" id="A0ABD0KTR5"/>
<sequence length="289" mass="32472">MSVSSKRSLVDDEGGEHNGWISTVRDEFRFRSFGLNPAKPRILASDQWGFPKLYVGWRVFWALYHLTWSMYDWINDATTTERPGTWLVYLTHWTYLFLTANTVAQAAVVLHVTFGRPDLKDGRTPWYLKVAWVTYEIASVASMSVTILYFTLLFDGTLTVVSTATHLLNSVYVILDVCVTAMPVRLLHVIYVSAYAFDYLIFSVIYWAAGGVNGDGQPYVYKTLYWAKPWKAVFAGGGVVCVGVPLVHLLLWTLYMIRSAIHRSSSRGQLDEATAAGEHTASGCNDCPV</sequence>
<keyword evidence="1" id="KW-0472">Membrane</keyword>
<evidence type="ECO:0000313" key="2">
    <source>
        <dbReference type="EMBL" id="KAK7490565.1"/>
    </source>
</evidence>
<keyword evidence="3" id="KW-1185">Reference proteome</keyword>
<evidence type="ECO:0000256" key="1">
    <source>
        <dbReference type="SAM" id="Phobius"/>
    </source>
</evidence>